<name>A0A8S5N9K5_9CAUD</name>
<dbReference type="EMBL" id="BK015110">
    <property type="protein sequence ID" value="DAD91329.1"/>
    <property type="molecule type" value="Genomic_DNA"/>
</dbReference>
<accession>A0A8S5N9K5</accession>
<organism evidence="1">
    <name type="scientific">Siphoviridae sp. ctBmU27</name>
    <dbReference type="NCBI Taxonomy" id="2826189"/>
    <lineage>
        <taxon>Viruses</taxon>
        <taxon>Duplodnaviria</taxon>
        <taxon>Heunggongvirae</taxon>
        <taxon>Uroviricota</taxon>
        <taxon>Caudoviricetes</taxon>
    </lineage>
</organism>
<evidence type="ECO:0000313" key="1">
    <source>
        <dbReference type="EMBL" id="DAD91329.1"/>
    </source>
</evidence>
<proteinExistence type="predicted"/>
<protein>
    <submittedName>
        <fullName evidence="1">Capsid protein</fullName>
    </submittedName>
</protein>
<sequence>MANTCYENFVLSNEVEDQFNSHLDLQRFFKVDNSLEGTAGMKRKINVYSATEGTEKLAKGAGNTKTIEVSYVQKEYDIQLAQNRFKYFDEDAMTDPMIVPVGMQRAGSDMFNTVNADVYDEIKKAKKVILADKFDFAAFADAESMLDLENIDGVQTFAFVCSSDMASIRKNLKDDLKYVEAFAKNGYVGTVAGVNVYIKKDATPGTIYLATEEAVTVFNKKGVEVEQVGGNNRSADEANKRENHIFTRKYYLAALTDETKDIKITSGTATASTDTSVSAGKTYYAADGAGYVIVTPGKNDNPSTKGWYEIA</sequence>
<reference evidence="1" key="1">
    <citation type="journal article" date="2021" name="Proc. Natl. Acad. Sci. U.S.A.">
        <title>A Catalog of Tens of Thousands of Viruses from Human Metagenomes Reveals Hidden Associations with Chronic Diseases.</title>
        <authorList>
            <person name="Tisza M.J."/>
            <person name="Buck C.B."/>
        </authorList>
    </citation>
    <scope>NUCLEOTIDE SEQUENCE</scope>
    <source>
        <strain evidence="1">CtBmU27</strain>
    </source>
</reference>